<dbReference type="EMBL" id="JAUSTP010000046">
    <property type="protein sequence ID" value="MDQ0191472.1"/>
    <property type="molecule type" value="Genomic_DNA"/>
</dbReference>
<dbReference type="Proteomes" id="UP001232973">
    <property type="component" value="Unassembled WGS sequence"/>
</dbReference>
<comment type="caution">
    <text evidence="1">The sequence shown here is derived from an EMBL/GenBank/DDBJ whole genome shotgun (WGS) entry which is preliminary data.</text>
</comment>
<reference evidence="1 2" key="1">
    <citation type="submission" date="2023-07" db="EMBL/GenBank/DDBJ databases">
        <title>Genomic Encyclopedia of Type Strains, Phase IV (KMG-IV): sequencing the most valuable type-strain genomes for metagenomic binning, comparative biology and taxonomic classification.</title>
        <authorList>
            <person name="Goeker M."/>
        </authorList>
    </citation>
    <scope>NUCLEOTIDE SEQUENCE [LARGE SCALE GENOMIC DNA]</scope>
    <source>
        <strain evidence="1 2">DSM 4006</strain>
    </source>
</reference>
<organism evidence="1 2">
    <name type="scientific">Alicyclobacillus cycloheptanicus</name>
    <dbReference type="NCBI Taxonomy" id="1457"/>
    <lineage>
        <taxon>Bacteria</taxon>
        <taxon>Bacillati</taxon>
        <taxon>Bacillota</taxon>
        <taxon>Bacilli</taxon>
        <taxon>Bacillales</taxon>
        <taxon>Alicyclobacillaceae</taxon>
        <taxon>Alicyclobacillus</taxon>
    </lineage>
</organism>
<proteinExistence type="predicted"/>
<evidence type="ECO:0000313" key="2">
    <source>
        <dbReference type="Proteomes" id="UP001232973"/>
    </source>
</evidence>
<gene>
    <name evidence="1" type="ORF">J2S03_003343</name>
</gene>
<protein>
    <recommendedName>
        <fullName evidence="3">DUF5348 domain-containing protein</fullName>
    </recommendedName>
</protein>
<evidence type="ECO:0008006" key="3">
    <source>
        <dbReference type="Google" id="ProtNLM"/>
    </source>
</evidence>
<name>A0ABT9XMD3_9BACL</name>
<keyword evidence="2" id="KW-1185">Reference proteome</keyword>
<sequence>MAYREGIIRFHSDFRTWCFDEGYQVQELQEGDQVTIRILDCLLPGRVAFVQGEQCRLSYRDYETWSKIEIALCRDFWYSGVLELEISNIVG</sequence>
<accession>A0ABT9XMD3</accession>
<evidence type="ECO:0000313" key="1">
    <source>
        <dbReference type="EMBL" id="MDQ0191472.1"/>
    </source>
</evidence>